<dbReference type="STRING" id="399736.SAMN04489720_1515"/>
<evidence type="ECO:0000256" key="1">
    <source>
        <dbReference type="ARBA" id="ARBA00022801"/>
    </source>
</evidence>
<sequence>MAADTLTPAERYQELFLAVQEGEVFDDSKTFVDCVPRDDPEQILRAYRRERNREGFDLAVFVGEHFDEPRPAHSGFHPHASDDLAAHIERLWDPLTHRASPRLMGSLIDVPTPYPVPGGRFRELYYWDTYFSMLGLAASGRTESVRDAVQAIASLIDRYGHMPNGNRTYYLSRSQPPMLACMVELAEACGALDGRDMLHALRREHAYWVDGAHALRPGEAHRASVAMPDGAVLQRYWDDHDSPREESYREDVATASASDRPAHEVYRDLRAGAASGWDFSSRWNDVPDDLSTIRTTQIVPVDLNALLVVLERLVARLSEADGDHESAERFAAAAADRCAAIDRWLWDDEAGAYLDHDLRTGASRPSIVGACVVPLFAGCASDEQARRTEEAVRARLLRAGGIGTSEHETGDQWDRPNGWAPLQWLAIEGFRRHHLPLGDEIAERWLATMQGVFDREHKLIEKYEIDGDDGIGGGGEYELQDGFGWSNGVTAALLAERASSR</sequence>
<evidence type="ECO:0000313" key="3">
    <source>
        <dbReference type="EMBL" id="SDH52643.1"/>
    </source>
</evidence>
<dbReference type="EMBL" id="LT629695">
    <property type="protein sequence ID" value="SDH52643.1"/>
    <property type="molecule type" value="Genomic_DNA"/>
</dbReference>
<dbReference type="SUPFAM" id="SSF48208">
    <property type="entry name" value="Six-hairpin glycosidases"/>
    <property type="match status" value="1"/>
</dbReference>
<dbReference type="Proteomes" id="UP000198822">
    <property type="component" value="Chromosome I"/>
</dbReference>
<dbReference type="InterPro" id="IPR001661">
    <property type="entry name" value="Glyco_hydro_37"/>
</dbReference>
<dbReference type="NCBIfam" id="NF009773">
    <property type="entry name" value="PRK13270.1"/>
    <property type="match status" value="1"/>
</dbReference>
<dbReference type="PROSITE" id="PS00928">
    <property type="entry name" value="TREHALASE_2"/>
    <property type="match status" value="1"/>
</dbReference>
<protein>
    <submittedName>
        <fullName evidence="3">Alpha,alpha-trehalase</fullName>
    </submittedName>
</protein>
<keyword evidence="1" id="KW-0378">Hydrolase</keyword>
<dbReference type="PANTHER" id="PTHR23403:SF8">
    <property type="entry name" value="CYTOPLASMIC TREHALASE"/>
    <property type="match status" value="1"/>
</dbReference>
<dbReference type="Pfam" id="PF01204">
    <property type="entry name" value="Trehalase"/>
    <property type="match status" value="1"/>
</dbReference>
<gene>
    <name evidence="3" type="ORF">SAMN04489720_1515</name>
</gene>
<evidence type="ECO:0000256" key="2">
    <source>
        <dbReference type="ARBA" id="ARBA00023295"/>
    </source>
</evidence>
<reference evidence="4" key="1">
    <citation type="submission" date="2016-10" db="EMBL/GenBank/DDBJ databases">
        <authorList>
            <person name="Varghese N."/>
            <person name="Submissions S."/>
        </authorList>
    </citation>
    <scope>NUCLEOTIDE SEQUENCE [LARGE SCALE GENOMIC DNA]</scope>
    <source>
        <strain evidence="4">DSM 22002</strain>
    </source>
</reference>
<dbReference type="AlphaFoldDB" id="A0A1G8D501"/>
<dbReference type="PROSITE" id="PS00927">
    <property type="entry name" value="TREHALASE_1"/>
    <property type="match status" value="1"/>
</dbReference>
<dbReference type="InterPro" id="IPR008928">
    <property type="entry name" value="6-hairpin_glycosidase_sf"/>
</dbReference>
<dbReference type="InterPro" id="IPR018232">
    <property type="entry name" value="Glyco_hydro_37_CS"/>
</dbReference>
<dbReference type="OrthoDB" id="9759959at2"/>
<dbReference type="PANTHER" id="PTHR23403">
    <property type="entry name" value="TREHALASE"/>
    <property type="match status" value="1"/>
</dbReference>
<accession>A0A1G8D501</accession>
<dbReference type="GO" id="GO:0004555">
    <property type="term" value="F:alpha,alpha-trehalase activity"/>
    <property type="evidence" value="ECO:0007669"/>
    <property type="project" value="InterPro"/>
</dbReference>
<evidence type="ECO:0000313" key="4">
    <source>
        <dbReference type="Proteomes" id="UP000198822"/>
    </source>
</evidence>
<dbReference type="Gene3D" id="1.50.10.10">
    <property type="match status" value="1"/>
</dbReference>
<keyword evidence="4" id="KW-1185">Reference proteome</keyword>
<name>A0A1G8D501_9MICO</name>
<dbReference type="RefSeq" id="WP_092503853.1">
    <property type="nucleotide sequence ID" value="NZ_LT629695.1"/>
</dbReference>
<organism evidence="3 4">
    <name type="scientific">Agrococcus jejuensis</name>
    <dbReference type="NCBI Taxonomy" id="399736"/>
    <lineage>
        <taxon>Bacteria</taxon>
        <taxon>Bacillati</taxon>
        <taxon>Actinomycetota</taxon>
        <taxon>Actinomycetes</taxon>
        <taxon>Micrococcales</taxon>
        <taxon>Microbacteriaceae</taxon>
        <taxon>Agrococcus</taxon>
    </lineage>
</organism>
<dbReference type="PRINTS" id="PR00744">
    <property type="entry name" value="GLHYDRLASE37"/>
</dbReference>
<proteinExistence type="predicted"/>
<dbReference type="InterPro" id="IPR012341">
    <property type="entry name" value="6hp_glycosidase-like_sf"/>
</dbReference>
<keyword evidence="2" id="KW-0326">Glycosidase</keyword>
<dbReference type="GO" id="GO:0005993">
    <property type="term" value="P:trehalose catabolic process"/>
    <property type="evidence" value="ECO:0007669"/>
    <property type="project" value="TreeGrafter"/>
</dbReference>